<feature type="non-terminal residue" evidence="1">
    <location>
        <position position="1"/>
    </location>
</feature>
<sequence length="59" mass="6991">NYYLKCNSCVGVFVDSRENKRLRKLPISQINLWEQRSLSKIEKIAVILKNNIVPSKRWT</sequence>
<dbReference type="Proteomes" id="UP001233999">
    <property type="component" value="Unassembled WGS sequence"/>
</dbReference>
<keyword evidence="2" id="KW-1185">Reference proteome</keyword>
<reference evidence="1" key="1">
    <citation type="journal article" date="2023" name="IScience">
        <title>Live-bearing cockroach genome reveals convergent evolutionary mechanisms linked to viviparity in insects and beyond.</title>
        <authorList>
            <person name="Fouks B."/>
            <person name="Harrison M.C."/>
            <person name="Mikhailova A.A."/>
            <person name="Marchal E."/>
            <person name="English S."/>
            <person name="Carruthers M."/>
            <person name="Jennings E.C."/>
            <person name="Chiamaka E.L."/>
            <person name="Frigard R.A."/>
            <person name="Pippel M."/>
            <person name="Attardo G.M."/>
            <person name="Benoit J.B."/>
            <person name="Bornberg-Bauer E."/>
            <person name="Tobe S.S."/>
        </authorList>
    </citation>
    <scope>NUCLEOTIDE SEQUENCE</scope>
    <source>
        <strain evidence="1">Stay&amp;Tobe</strain>
    </source>
</reference>
<dbReference type="AlphaFoldDB" id="A0AAD8EKV7"/>
<dbReference type="EMBL" id="JASPKZ010003087">
    <property type="protein sequence ID" value="KAJ9593906.1"/>
    <property type="molecule type" value="Genomic_DNA"/>
</dbReference>
<proteinExistence type="predicted"/>
<evidence type="ECO:0000313" key="1">
    <source>
        <dbReference type="EMBL" id="KAJ9593906.1"/>
    </source>
</evidence>
<organism evidence="1 2">
    <name type="scientific">Diploptera punctata</name>
    <name type="common">Pacific beetle cockroach</name>
    <dbReference type="NCBI Taxonomy" id="6984"/>
    <lineage>
        <taxon>Eukaryota</taxon>
        <taxon>Metazoa</taxon>
        <taxon>Ecdysozoa</taxon>
        <taxon>Arthropoda</taxon>
        <taxon>Hexapoda</taxon>
        <taxon>Insecta</taxon>
        <taxon>Pterygota</taxon>
        <taxon>Neoptera</taxon>
        <taxon>Polyneoptera</taxon>
        <taxon>Dictyoptera</taxon>
        <taxon>Blattodea</taxon>
        <taxon>Blaberoidea</taxon>
        <taxon>Blaberidae</taxon>
        <taxon>Diplopterinae</taxon>
        <taxon>Diploptera</taxon>
    </lineage>
</organism>
<feature type="non-terminal residue" evidence="1">
    <location>
        <position position="59"/>
    </location>
</feature>
<protein>
    <submittedName>
        <fullName evidence="1">Uncharacterized protein</fullName>
    </submittedName>
</protein>
<comment type="caution">
    <text evidence="1">The sequence shown here is derived from an EMBL/GenBank/DDBJ whole genome shotgun (WGS) entry which is preliminary data.</text>
</comment>
<accession>A0AAD8EKV7</accession>
<reference evidence="1" key="2">
    <citation type="submission" date="2023-05" db="EMBL/GenBank/DDBJ databases">
        <authorList>
            <person name="Fouks B."/>
        </authorList>
    </citation>
    <scope>NUCLEOTIDE SEQUENCE</scope>
    <source>
        <strain evidence="1">Stay&amp;Tobe</strain>
        <tissue evidence="1">Testes</tissue>
    </source>
</reference>
<evidence type="ECO:0000313" key="2">
    <source>
        <dbReference type="Proteomes" id="UP001233999"/>
    </source>
</evidence>
<gene>
    <name evidence="1" type="ORF">L9F63_014666</name>
</gene>
<name>A0AAD8EKV7_DIPPU</name>